<dbReference type="Proteomes" id="UP000594014">
    <property type="component" value="Chromosome"/>
</dbReference>
<protein>
    <submittedName>
        <fullName evidence="1">2-oxoacid:ferredoxin oxidoreductase subunit gamma</fullName>
    </submittedName>
</protein>
<proteinExistence type="predicted"/>
<dbReference type="EMBL" id="CP042469">
    <property type="protein sequence ID" value="QOX62631.1"/>
    <property type="molecule type" value="Genomic_DNA"/>
</dbReference>
<sequence length="176" mass="18927">MAVHKLIIAGFGGQGVMLIGQMIAYAGMLEGKEVTWMPAYGPEMRGGTANCTVVVSDRKISSPIVTEATAVVAMNLPSLHKFEKLVKPGGMLFINSSLVHENAGRDDVEVCRIDANEIAVRLQNDKVSNMVILGAVVSKTGVVKMESIEKVMDQLFTGNKVKTLPLNKKALTAWKA</sequence>
<evidence type="ECO:0000313" key="2">
    <source>
        <dbReference type="Proteomes" id="UP000594014"/>
    </source>
</evidence>
<reference evidence="1" key="1">
    <citation type="submission" date="2019-08" db="EMBL/GenBank/DDBJ databases">
        <title>Genome sequence of Clostridiales bacterium MT110.</title>
        <authorList>
            <person name="Cao J."/>
        </authorList>
    </citation>
    <scope>NUCLEOTIDE SEQUENCE</scope>
    <source>
        <strain evidence="1">MT110</strain>
    </source>
</reference>
<organism evidence="1 2">
    <name type="scientific">Anoxybacterium hadale</name>
    <dbReference type="NCBI Taxonomy" id="3408580"/>
    <lineage>
        <taxon>Bacteria</taxon>
        <taxon>Bacillati</taxon>
        <taxon>Bacillota</taxon>
        <taxon>Clostridia</taxon>
        <taxon>Peptostreptococcales</taxon>
        <taxon>Anaerovoracaceae</taxon>
        <taxon>Anoxybacterium</taxon>
    </lineage>
</organism>
<accession>A0ACD1A8C9</accession>
<name>A0ACD1A8C9_9FIRM</name>
<evidence type="ECO:0000313" key="1">
    <source>
        <dbReference type="EMBL" id="QOX62631.1"/>
    </source>
</evidence>
<gene>
    <name evidence="1" type="ORF">FRZ06_04355</name>
</gene>
<keyword evidence="2" id="KW-1185">Reference proteome</keyword>